<feature type="transmembrane region" description="Helical" evidence="1">
    <location>
        <begin position="384"/>
        <end position="405"/>
    </location>
</feature>
<dbReference type="EMBL" id="FNMV01000006">
    <property type="protein sequence ID" value="SDX03733.1"/>
    <property type="molecule type" value="Genomic_DNA"/>
</dbReference>
<evidence type="ECO:0000313" key="2">
    <source>
        <dbReference type="EMBL" id="SDX03733.1"/>
    </source>
</evidence>
<protein>
    <submittedName>
        <fullName evidence="2">Uncharacterized protein</fullName>
    </submittedName>
</protein>
<feature type="transmembrane region" description="Helical" evidence="1">
    <location>
        <begin position="115"/>
        <end position="136"/>
    </location>
</feature>
<dbReference type="Proteomes" id="UP000198569">
    <property type="component" value="Unassembled WGS sequence"/>
</dbReference>
<evidence type="ECO:0000256" key="1">
    <source>
        <dbReference type="SAM" id="Phobius"/>
    </source>
</evidence>
<keyword evidence="1" id="KW-0812">Transmembrane</keyword>
<keyword evidence="1" id="KW-1133">Transmembrane helix</keyword>
<keyword evidence="3" id="KW-1185">Reference proteome</keyword>
<feature type="transmembrane region" description="Helical" evidence="1">
    <location>
        <begin position="555"/>
        <end position="581"/>
    </location>
</feature>
<proteinExistence type="predicted"/>
<dbReference type="OrthoDB" id="54576at2"/>
<evidence type="ECO:0000313" key="3">
    <source>
        <dbReference type="Proteomes" id="UP000198569"/>
    </source>
</evidence>
<feature type="transmembrane region" description="Helical" evidence="1">
    <location>
        <begin position="344"/>
        <end position="364"/>
    </location>
</feature>
<reference evidence="3" key="1">
    <citation type="submission" date="2016-10" db="EMBL/GenBank/DDBJ databases">
        <authorList>
            <person name="Varghese N."/>
            <person name="Submissions S."/>
        </authorList>
    </citation>
    <scope>NUCLEOTIDE SEQUENCE [LARGE SCALE GENOMIC DNA]</scope>
    <source>
        <strain evidence="3">DSM 15718</strain>
    </source>
</reference>
<accession>A0A1H2YEU7</accession>
<gene>
    <name evidence="2" type="ORF">SAMN05444338_106183</name>
</gene>
<dbReference type="AlphaFoldDB" id="A0A1H2YEU7"/>
<dbReference type="STRING" id="229203.SAMN05444338_106183"/>
<dbReference type="RefSeq" id="WP_091431594.1">
    <property type="nucleotide sequence ID" value="NZ_FNMV01000006.1"/>
</dbReference>
<name>A0A1H2YEU7_9FLAO</name>
<sequence>MAKEKSNKYLIVALLIGVIFHSSAIFFTLESTYDALIHMFFAQHYATSWFEPWNYSWYTGFTVMGYPPLVHQSIGLLSLIGGLKFGLFTVAIIGIVLFITGVYRYTLMITGNRTVAGYASIVAVFSSSFVETLHIFGQLPSIIGVSILMHCMPEIYLWIKTGRLKYFFRSISLLAVTITSHHVTPIFGMIFFIFPLIGMVIMDVSREQVDSYKEIKFKLFLQTFFKLFKRIVAFGAASLFLIIFCIFPYWVNSKANPITQVPIPHGSRDNFIEVTSSGLMFFVIPWGILFFILPYILYRYYSKRYICFGLSISLLIVLGTGGTTPIPLKVLGETAFNILTLDRFTLWASIMSLPMFGEFVYRLIEGDLKTDIQNRFGNVYHRILGALFAGSFLFMAGFTITLGYFRPFQPEKINTLPLVNFLNQDQHDQWRYLPLGFGDQMATLSSQTKAKTVDGNYHSARRLPELTTRAIERLENSKFRGMEGIGSLQQFLTVPEKYNLKYVFSNDKFYDPILYFCGWHRLSLLENGIMVWEKLNIAPLPKVLPKDEVPLYLKLMWGIIPLLTVLIAFVINIQSIFYKALKIKDEAKPDFFKFAVAYKKFPFKIITILHLWVILLLGVIGYSMYDFYLYNATQISPTNVVKSYYDALDFKYYEKAHSFIDPNKKLSISQFMLETSVADGILNSYAKLDAIDIQVIKSTENRANIVAKTKWITPLEIINKDYYHEVLKRDGKWYILPQKLPLDIPPDQFLLDNTTEYFKQGRRKITTQQTYHEDVLKQPELEILSAKLIQYNNEYIIIGELQNIDNFPADVVLKSSLYNQHDKVLATFNAKDVIKHKIMPKETTSFRVNFEEISWLKKDVAQPTTFNPKEFTPKDISETPANFDIQSAANVAITDFYIQVALSDLLIENNHLKGTLFNYGIQEVTVPELIISYYTDTKELLYVDNYFLREGVRVQRKQYFDYKLLDLSNCHILLSSLDNCYVNGLPNGDLARTIVPNRNKQVEKELLQKVNGKGFSYIKIEMNNYIGNPK</sequence>
<organism evidence="2 3">
    <name type="scientific">Flavobacterium degerlachei</name>
    <dbReference type="NCBI Taxonomy" id="229203"/>
    <lineage>
        <taxon>Bacteria</taxon>
        <taxon>Pseudomonadati</taxon>
        <taxon>Bacteroidota</taxon>
        <taxon>Flavobacteriia</taxon>
        <taxon>Flavobacteriales</taxon>
        <taxon>Flavobacteriaceae</taxon>
        <taxon>Flavobacterium</taxon>
    </lineage>
</organism>
<feature type="transmembrane region" description="Helical" evidence="1">
    <location>
        <begin position="74"/>
        <end position="103"/>
    </location>
</feature>
<feature type="transmembrane region" description="Helical" evidence="1">
    <location>
        <begin position="227"/>
        <end position="251"/>
    </location>
</feature>
<feature type="transmembrane region" description="Helical" evidence="1">
    <location>
        <begin position="601"/>
        <end position="625"/>
    </location>
</feature>
<feature type="transmembrane region" description="Helical" evidence="1">
    <location>
        <begin position="9"/>
        <end position="29"/>
    </location>
</feature>
<feature type="transmembrane region" description="Helical" evidence="1">
    <location>
        <begin position="271"/>
        <end position="298"/>
    </location>
</feature>
<feature type="transmembrane region" description="Helical" evidence="1">
    <location>
        <begin position="189"/>
        <end position="206"/>
    </location>
</feature>
<keyword evidence="1" id="KW-0472">Membrane</keyword>
<feature type="transmembrane region" description="Helical" evidence="1">
    <location>
        <begin position="305"/>
        <end position="324"/>
    </location>
</feature>